<dbReference type="Pfam" id="PF00445">
    <property type="entry name" value="Ribonuclease_T2"/>
    <property type="match status" value="1"/>
</dbReference>
<protein>
    <submittedName>
        <fullName evidence="5">Aste57867_12359 protein</fullName>
    </submittedName>
</protein>
<evidence type="ECO:0000313" key="5">
    <source>
        <dbReference type="EMBL" id="VFT89211.1"/>
    </source>
</evidence>
<dbReference type="PANTHER" id="PTHR11240:SF22">
    <property type="entry name" value="RIBONUCLEASE T2"/>
    <property type="match status" value="1"/>
</dbReference>
<accession>A0A485KVD9</accession>
<dbReference type="OrthoDB" id="435754at2759"/>
<dbReference type="InterPro" id="IPR036430">
    <property type="entry name" value="RNase_T2-like_sf"/>
</dbReference>
<evidence type="ECO:0000256" key="3">
    <source>
        <dbReference type="SAM" id="SignalP"/>
    </source>
</evidence>
<gene>
    <name evidence="5" type="primary">Aste57867_12359</name>
    <name evidence="4" type="ORF">As57867_012313</name>
    <name evidence="5" type="ORF">ASTE57867_12359</name>
</gene>
<keyword evidence="3" id="KW-0732">Signal</keyword>
<dbReference type="InterPro" id="IPR018188">
    <property type="entry name" value="RNase_T2_His_AS_1"/>
</dbReference>
<evidence type="ECO:0000313" key="6">
    <source>
        <dbReference type="Proteomes" id="UP000332933"/>
    </source>
</evidence>
<name>A0A485KVD9_9STRA</name>
<proteinExistence type="inferred from homology"/>
<dbReference type="GO" id="GO:0005576">
    <property type="term" value="C:extracellular region"/>
    <property type="evidence" value="ECO:0007669"/>
    <property type="project" value="TreeGrafter"/>
</dbReference>
<reference evidence="4" key="2">
    <citation type="submission" date="2019-06" db="EMBL/GenBank/DDBJ databases">
        <title>Genomics analysis of Aphanomyces spp. identifies a new class of oomycete effector associated with host adaptation.</title>
        <authorList>
            <person name="Gaulin E."/>
        </authorList>
    </citation>
    <scope>NUCLEOTIDE SEQUENCE</scope>
    <source>
        <strain evidence="4">CBS 578.67</strain>
    </source>
</reference>
<dbReference type="PANTHER" id="PTHR11240">
    <property type="entry name" value="RIBONUCLEASE T2"/>
    <property type="match status" value="1"/>
</dbReference>
<feature type="signal peptide" evidence="3">
    <location>
        <begin position="1"/>
        <end position="15"/>
    </location>
</feature>
<dbReference type="GO" id="GO:0033897">
    <property type="term" value="F:ribonuclease T2 activity"/>
    <property type="evidence" value="ECO:0007669"/>
    <property type="project" value="InterPro"/>
</dbReference>
<evidence type="ECO:0000313" key="4">
    <source>
        <dbReference type="EMBL" id="KAF0696913.1"/>
    </source>
</evidence>
<dbReference type="Gene3D" id="3.90.730.10">
    <property type="entry name" value="Ribonuclease T2-like"/>
    <property type="match status" value="1"/>
</dbReference>
<evidence type="ECO:0000256" key="1">
    <source>
        <dbReference type="ARBA" id="ARBA00007469"/>
    </source>
</evidence>
<dbReference type="GO" id="GO:0006401">
    <property type="term" value="P:RNA catabolic process"/>
    <property type="evidence" value="ECO:0007669"/>
    <property type="project" value="TreeGrafter"/>
</dbReference>
<dbReference type="PROSITE" id="PS00530">
    <property type="entry name" value="RNASE_T2_1"/>
    <property type="match status" value="1"/>
</dbReference>
<dbReference type="EMBL" id="CAADRA010005376">
    <property type="protein sequence ID" value="VFT89211.1"/>
    <property type="molecule type" value="Genomic_DNA"/>
</dbReference>
<reference evidence="5 6" key="1">
    <citation type="submission" date="2019-03" db="EMBL/GenBank/DDBJ databases">
        <authorList>
            <person name="Gaulin E."/>
            <person name="Dumas B."/>
        </authorList>
    </citation>
    <scope>NUCLEOTIDE SEQUENCE [LARGE SCALE GENOMIC DNA]</scope>
    <source>
        <strain evidence="5">CBS 568.67</strain>
    </source>
</reference>
<feature type="chain" id="PRO_5036355479" evidence="3">
    <location>
        <begin position="16"/>
        <end position="305"/>
    </location>
</feature>
<keyword evidence="6" id="KW-1185">Reference proteome</keyword>
<dbReference type="AlphaFoldDB" id="A0A485KVD9"/>
<dbReference type="Proteomes" id="UP000332933">
    <property type="component" value="Unassembled WGS sequence"/>
</dbReference>
<dbReference type="SUPFAM" id="SSF55895">
    <property type="entry name" value="Ribonuclease Rh-like"/>
    <property type="match status" value="1"/>
</dbReference>
<dbReference type="EMBL" id="VJMH01005355">
    <property type="protein sequence ID" value="KAF0696913.1"/>
    <property type="molecule type" value="Genomic_DNA"/>
</dbReference>
<evidence type="ECO:0000256" key="2">
    <source>
        <dbReference type="RuleBase" id="RU004328"/>
    </source>
</evidence>
<sequence length="305" mass="33455">MAFKLLALSLASVAAIDYLGGWQPGHDQCVDICKNSKAAPGCFNNDTDCMSKLQRPGDYDYLLFDQVFAPQFCRDLLFGNDSTITHQNVNPAPLGLQCFVDRTPAQLYVHGLWPNYNKGYPGCCNVSDTIANTPFNAATFQTKYPALFQQMDALWRDPAVESSAEGLCHAYNHEFQKHGICYRAFGADMDRAAADYFTSVLDVTKRLTTPSAQIAKWAADKVTATFDQLTGLYTKKVGVVCSKYDTEKTNRFQAIRTCWAKPADALTEGVVPGQQIDCNPTTGADACDATKPISFDAYVAPKPAC</sequence>
<organism evidence="5 6">
    <name type="scientific">Aphanomyces stellatus</name>
    <dbReference type="NCBI Taxonomy" id="120398"/>
    <lineage>
        <taxon>Eukaryota</taxon>
        <taxon>Sar</taxon>
        <taxon>Stramenopiles</taxon>
        <taxon>Oomycota</taxon>
        <taxon>Saprolegniomycetes</taxon>
        <taxon>Saprolegniales</taxon>
        <taxon>Verrucalvaceae</taxon>
        <taxon>Aphanomyces</taxon>
    </lineage>
</organism>
<dbReference type="InterPro" id="IPR001568">
    <property type="entry name" value="RNase_T2-like"/>
</dbReference>
<comment type="similarity">
    <text evidence="1 2">Belongs to the RNase T2 family.</text>
</comment>
<dbReference type="GO" id="GO:0003723">
    <property type="term" value="F:RNA binding"/>
    <property type="evidence" value="ECO:0007669"/>
    <property type="project" value="InterPro"/>
</dbReference>